<reference evidence="1" key="1">
    <citation type="submission" date="2023-11" db="EMBL/GenBank/DDBJ databases">
        <authorList>
            <person name="Poullet M."/>
        </authorList>
    </citation>
    <scope>NUCLEOTIDE SEQUENCE</scope>
    <source>
        <strain evidence="1">E1834</strain>
    </source>
</reference>
<sequence>MIFFYLSSHVDFDVQLYLANKLHDTQTVLKILLIQKSYKEILDLLERDSSNLIYEYSEALITQVPVELISFLLKKLNKLDPLKLLPAFLKCLNPELKNRATMVDSVFLFIENLTPTQTNGPFLDFCIDLYATFRPLQLLPFMKECICKTHNYSFNAVEAIKICKEHGLVECLVFLLCFEGSYEDAVILALTISIELAKKCANELEMAIEKRTTEMRRRIWLEILKTMVKSGGTPISQCFSLIDESNRAIRIQDVMEYFPDCTKIQHFKEPLMGFLEEYSNEIKRLQKEISDATEMSDELNEEINRTKSSFMVIRANSSCSICKKSLLTHHFVAFVCRHCFHKSCLEGKLKQKSPEFVKLLAEEHNLKKEFKKLTENSTINAILRQRGEKNGREEIAKRKLDSVRTQIDELLLGDCLLCGLQTIEDVDKPFFDSGDDYLEQLKMWIP</sequence>
<comment type="caution">
    <text evidence="1">The sequence shown here is derived from an EMBL/GenBank/DDBJ whole genome shotgun (WGS) entry which is preliminary data.</text>
</comment>
<proteinExistence type="predicted"/>
<evidence type="ECO:0000313" key="2">
    <source>
        <dbReference type="Proteomes" id="UP001497535"/>
    </source>
</evidence>
<name>A0ACB1B0K0_MELEN</name>
<keyword evidence="2" id="KW-1185">Reference proteome</keyword>
<organism evidence="1 2">
    <name type="scientific">Meloidogyne enterolobii</name>
    <name type="common">Root-knot nematode worm</name>
    <name type="synonym">Meloidogyne mayaguensis</name>
    <dbReference type="NCBI Taxonomy" id="390850"/>
    <lineage>
        <taxon>Eukaryota</taxon>
        <taxon>Metazoa</taxon>
        <taxon>Ecdysozoa</taxon>
        <taxon>Nematoda</taxon>
        <taxon>Chromadorea</taxon>
        <taxon>Rhabditida</taxon>
        <taxon>Tylenchina</taxon>
        <taxon>Tylenchomorpha</taxon>
        <taxon>Tylenchoidea</taxon>
        <taxon>Meloidogynidae</taxon>
        <taxon>Meloidogyninae</taxon>
        <taxon>Meloidogyne</taxon>
    </lineage>
</organism>
<accession>A0ACB1B0K0</accession>
<evidence type="ECO:0000313" key="1">
    <source>
        <dbReference type="EMBL" id="CAK5115797.1"/>
    </source>
</evidence>
<gene>
    <name evidence="1" type="ORF">MENTE1834_LOCUS45677</name>
</gene>
<protein>
    <submittedName>
        <fullName evidence="1">Uncharacterized protein</fullName>
    </submittedName>
</protein>
<dbReference type="EMBL" id="CAVMJV010000155">
    <property type="protein sequence ID" value="CAK5115797.1"/>
    <property type="molecule type" value="Genomic_DNA"/>
</dbReference>
<dbReference type="Proteomes" id="UP001497535">
    <property type="component" value="Unassembled WGS sequence"/>
</dbReference>